<keyword evidence="1" id="KW-0812">Transmembrane</keyword>
<dbReference type="RefSeq" id="WP_093916654.1">
    <property type="nucleotide sequence ID" value="NZ_FPAJ01000004.1"/>
</dbReference>
<sequence length="75" mass="8099">MDTDLALVLGLALAVLSIPSILSAFADSRSPRVSIVSVVIAGGLVLYALLTHPEGYRLNDIPDVIVNVMARYKFW</sequence>
<dbReference type="Proteomes" id="UP000199239">
    <property type="component" value="Unassembled WGS sequence"/>
</dbReference>
<evidence type="ECO:0000313" key="3">
    <source>
        <dbReference type="Proteomes" id="UP000199239"/>
    </source>
</evidence>
<accession>A0A1I6U1E1</accession>
<reference evidence="3" key="1">
    <citation type="submission" date="2016-10" db="EMBL/GenBank/DDBJ databases">
        <authorList>
            <person name="Varghese N."/>
            <person name="Submissions S."/>
        </authorList>
    </citation>
    <scope>NUCLEOTIDE SEQUENCE [LARGE SCALE GENOMIC DNA]</scope>
    <source>
        <strain evidence="3">DSM 23422</strain>
    </source>
</reference>
<keyword evidence="3" id="KW-1185">Reference proteome</keyword>
<keyword evidence="1" id="KW-0472">Membrane</keyword>
<protein>
    <recommendedName>
        <fullName evidence="4">50S ribosomal protein L35</fullName>
    </recommendedName>
</protein>
<gene>
    <name evidence="2" type="ORF">SAMN04488040_2432</name>
</gene>
<organism evidence="2 3">
    <name type="scientific">Sulfitobacter marinus</name>
    <dbReference type="NCBI Taxonomy" id="394264"/>
    <lineage>
        <taxon>Bacteria</taxon>
        <taxon>Pseudomonadati</taxon>
        <taxon>Pseudomonadota</taxon>
        <taxon>Alphaproteobacteria</taxon>
        <taxon>Rhodobacterales</taxon>
        <taxon>Roseobacteraceae</taxon>
        <taxon>Sulfitobacter</taxon>
    </lineage>
</organism>
<dbReference type="AlphaFoldDB" id="A0A1I6U1E1"/>
<feature type="transmembrane region" description="Helical" evidence="1">
    <location>
        <begin position="33"/>
        <end position="50"/>
    </location>
</feature>
<proteinExistence type="predicted"/>
<keyword evidence="1" id="KW-1133">Transmembrane helix</keyword>
<evidence type="ECO:0000313" key="2">
    <source>
        <dbReference type="EMBL" id="SFS95241.1"/>
    </source>
</evidence>
<dbReference type="OrthoDB" id="7875801at2"/>
<name>A0A1I6U1E1_9RHOB</name>
<dbReference type="STRING" id="394264.SAMN04488040_2432"/>
<evidence type="ECO:0000256" key="1">
    <source>
        <dbReference type="SAM" id="Phobius"/>
    </source>
</evidence>
<dbReference type="EMBL" id="FPAJ01000004">
    <property type="protein sequence ID" value="SFS95241.1"/>
    <property type="molecule type" value="Genomic_DNA"/>
</dbReference>
<evidence type="ECO:0008006" key="4">
    <source>
        <dbReference type="Google" id="ProtNLM"/>
    </source>
</evidence>